<dbReference type="Gene3D" id="1.25.40.10">
    <property type="entry name" value="Tetratricopeptide repeat domain"/>
    <property type="match status" value="5"/>
</dbReference>
<dbReference type="InterPro" id="IPR002885">
    <property type="entry name" value="PPR_rpt"/>
</dbReference>
<dbReference type="InterPro" id="IPR046848">
    <property type="entry name" value="E_motif"/>
</dbReference>
<protein>
    <recommendedName>
        <fullName evidence="6">DYW domain-containing protein</fullName>
    </recommendedName>
</protein>
<feature type="repeat" description="PPR" evidence="3">
    <location>
        <begin position="1145"/>
        <end position="1179"/>
    </location>
</feature>
<proteinExistence type="inferred from homology"/>
<dbReference type="InterPro" id="IPR011990">
    <property type="entry name" value="TPR-like_helical_dom_sf"/>
</dbReference>
<dbReference type="PROSITE" id="PS51375">
    <property type="entry name" value="PPR"/>
    <property type="match status" value="5"/>
</dbReference>
<dbReference type="Gene3D" id="2.60.200.20">
    <property type="match status" value="2"/>
</dbReference>
<dbReference type="NCBIfam" id="TIGR00756">
    <property type="entry name" value="PPR"/>
    <property type="match status" value="4"/>
</dbReference>
<feature type="repeat" description="PPR" evidence="3">
    <location>
        <begin position="1317"/>
        <end position="1347"/>
    </location>
</feature>
<reference evidence="7 8" key="1">
    <citation type="submission" date="2019-01" db="EMBL/GenBank/DDBJ databases">
        <title>Sequencing of cultivated peanut Arachis hypogaea provides insights into genome evolution and oil improvement.</title>
        <authorList>
            <person name="Chen X."/>
        </authorList>
    </citation>
    <scope>NUCLEOTIDE SEQUENCE [LARGE SCALE GENOMIC DNA]</scope>
    <source>
        <strain evidence="8">cv. Fuhuasheng</strain>
        <tissue evidence="7">Leaves</tissue>
    </source>
</reference>
<evidence type="ECO:0000313" key="7">
    <source>
        <dbReference type="EMBL" id="RYR61389.1"/>
    </source>
</evidence>
<feature type="region of interest" description="Disordered" evidence="5">
    <location>
        <begin position="314"/>
        <end position="335"/>
    </location>
</feature>
<evidence type="ECO:0000256" key="4">
    <source>
        <dbReference type="SAM" id="Coils"/>
    </source>
</evidence>
<dbReference type="FunFam" id="1.25.40.10:FF:000366">
    <property type="entry name" value="Pentatricopeptide (PPR) repeat-containing protein"/>
    <property type="match status" value="1"/>
</dbReference>
<feature type="region of interest" description="Disordered" evidence="5">
    <location>
        <begin position="744"/>
        <end position="778"/>
    </location>
</feature>
<dbReference type="PANTHER" id="PTHR47458">
    <property type="entry name" value="SMAD/FHA DOMAIN-CONTAINING PROTEIN"/>
    <property type="match status" value="1"/>
</dbReference>
<evidence type="ECO:0000256" key="5">
    <source>
        <dbReference type="SAM" id="MobiDB-lite"/>
    </source>
</evidence>
<feature type="compositionally biased region" description="Basic and acidic residues" evidence="5">
    <location>
        <begin position="2074"/>
        <end position="2095"/>
    </location>
</feature>
<feature type="compositionally biased region" description="Polar residues" evidence="5">
    <location>
        <begin position="2001"/>
        <end position="2012"/>
    </location>
</feature>
<accession>A0A445DDZ6</accession>
<feature type="region of interest" description="Disordered" evidence="5">
    <location>
        <begin position="1980"/>
        <end position="2120"/>
    </location>
</feature>
<evidence type="ECO:0000313" key="8">
    <source>
        <dbReference type="Proteomes" id="UP000289738"/>
    </source>
</evidence>
<feature type="compositionally biased region" description="Basic and acidic residues" evidence="5">
    <location>
        <begin position="320"/>
        <end position="335"/>
    </location>
</feature>
<name>A0A445DDZ6_ARAHY</name>
<feature type="compositionally biased region" description="Basic and acidic residues" evidence="5">
    <location>
        <begin position="684"/>
        <end position="694"/>
    </location>
</feature>
<comment type="similarity">
    <text evidence="1">Belongs to the PPR family. PCMP-H subfamily.</text>
</comment>
<evidence type="ECO:0000256" key="3">
    <source>
        <dbReference type="PROSITE-ProRule" id="PRU00708"/>
    </source>
</evidence>
<feature type="compositionally biased region" description="Basic and acidic residues" evidence="5">
    <location>
        <begin position="2044"/>
        <end position="2065"/>
    </location>
</feature>
<feature type="region of interest" description="Disordered" evidence="5">
    <location>
        <begin position="678"/>
        <end position="702"/>
    </location>
</feature>
<dbReference type="GO" id="GO:0008270">
    <property type="term" value="F:zinc ion binding"/>
    <property type="evidence" value="ECO:0007669"/>
    <property type="project" value="InterPro"/>
</dbReference>
<evidence type="ECO:0000256" key="1">
    <source>
        <dbReference type="ARBA" id="ARBA00006643"/>
    </source>
</evidence>
<feature type="coiled-coil region" evidence="4">
    <location>
        <begin position="268"/>
        <end position="302"/>
    </location>
</feature>
<feature type="compositionally biased region" description="Polar residues" evidence="5">
    <location>
        <begin position="758"/>
        <end position="771"/>
    </location>
</feature>
<dbReference type="InterPro" id="IPR032867">
    <property type="entry name" value="DYW_dom"/>
</dbReference>
<feature type="repeat" description="PPR" evidence="3">
    <location>
        <begin position="1348"/>
        <end position="1382"/>
    </location>
</feature>
<comment type="caution">
    <text evidence="7">The sequence shown here is derived from an EMBL/GenBank/DDBJ whole genome shotgun (WGS) entry which is preliminary data.</text>
</comment>
<dbReference type="FunFam" id="1.25.40.10:FF:000031">
    <property type="entry name" value="Pentatricopeptide repeat-containing protein mitochondrial"/>
    <property type="match status" value="1"/>
</dbReference>
<sequence>MSYLIHNPFYRNYDQPRSLLQNGINILLTANEHCIGRLVDDVRFQIDSNNISANHCRIYRMSVTNENMVDTTSIFLKDTRLWILFQSLAISILPVEKFPPCHILIFHKWNLKKNGPAVKVCHGDIISFAAPPQHDLTFSFVYREVLLSSPMPDNAAAKRKAEGCASESKRLKGLGIGAPKELRKQLENQVVLIDTLRNDNRVAADRHESELQSAKKSVAKCYLDQLKELQQSVDLKYKELGDVNRVTAEQKHAIEDLNERLSASMQSCAEANAIISSQKVNIAELREQLDDERIQRKDEREKATSDLKAAVFRAQSEAQEELRRHTDTSLRRERELHETINKLQESQRERCLLVETLRSKLEDTRQKMVVSDNKVRQLETELHEQKLTTGNQTKKIEELEEETIRLSKELESEKAAREEAWAKVSILELEINAAMRDLDFERRRLRGARERLMLRETQLRAFYSTTEEIQVLFAKQQEQLKAMQRTLEDEENYENTSVDMDGVIGGTPGRERSSTASTQKRNSDQVETSSNEASDTEKHDCEVRSQECQNTQEFTGADHDHDVRGGFGSDIDGAAAMMDEGAGGTKCVLGTESPSNYGIKHVDLNKSGPLDGDTMQCDADVNVQEIEEQAHDHRVSHLLQLHDPTDTEKVIEDTEVGGTIRTTDLLTSEVAGSWACSTAPSVHGDNESPSRDNNEGCGPLHDSNIVVAESQNTDDAAAKRNERQALRDMIGIVAPDLREKFGGSAYNCGEKQEKDGSSTDSDTQSCSNSGNEGRINAEGGAMSDEETQCCDHEINILLTANEHCIGRLVDDVRFQIDSNNISANHCTIYRMSVTNENMVDTTSIFLKDTRLWILFQSLAISILPHKWNLKKNGPAVKVCHGDIISFAAPPQHDLTFSFVYREVLLSSPMPDNAAAKRKCYLDQLKELQQSVDLKNKELGDKHAIEDLNERLSASMQSCAEANAIISRFQLRDEFESNHWYVAQLESCIQSKSLSQGKIIHQHIIKNNSNIKDFSIILDKLTHLYVKCNEVQLARQVFEKIPNPSVVCWNMMIRAYAWNGPFQQGIDLYYKMLQLGVTPNKFTFPFILKACSALQDIQVGQEIHKHAKQLGLEMDVYVCTALVDMYAKCGDLFQAQTLFNCMSSRDIVAWNAIIAGFSLHTLHNETMELLVQMQQAGIVPNSSTIVAVLPTVGQANALSQGKAIHGYSLRKMFSDSVVVGTGLLDMYAKCHHLSYARKIFDRMKQKNEICWSAMIGGYVACDFMTNALALFDEMVHVYELNPTPVTLASILRACAKLTDLNKGQSLHCYMIKSGMDLDTTVGNSLISMYAKCGMMEDAVGFLEEMTSKDTVSYSGIMSGCVQNGHAEKALLIFRQMQLSGFEPDLATMMALLPACSHLAALQHGACCHGYSVIRGFTSESSICNAIIDMYSKCGKIHISRKVFDRMHKLDVVSWNTMIIGYGIHGQCTEALSLFHEFQVSGLKPDDVTFVAVLSACSHSGLVKEGKYWFNAMNQEFSITPRMAHYICMVDLLARAGNLDEAYIFIQRMPFKPDVRVWSALLAACRTHRNIEMGEEVSKRIQKLGPESTGNFVLLSNIYSSVGRWEDAAQIRTIQQHQGYKKSPGCSWVEVSGVIHGFIGGDQSHPQSATINKKLQELLVQMKRLGYSADSNFVLHDVEEEEKEQILLYHSEKIAIAFGLLNISPSNPILVTKNLRICVDCHSAIKFMTLITNREIIVRDASRFHHFKNGICNCRDFCVSREHEEWRRLTDAAAKREKELQETINKLQESERERRLLIEMLTSNLEDTKKKLIVSDSKVRQLENRLHEERLTTAHGVKKIGELDQEKRRLMKDLESEKAAREEALSKVSVLELQINAAMQDLDSERRRLRGARERLKLQETQLQSFHSTCEVIQILFARQQEQLKSMQRTLEDEENGVVSGASGREKQLAEEHSNNDVKAGMSTTVQKHDDGDQIQASSNEASVIEKHDPDKKCEEHPHTQEVDQVQTSANEASVTEKHPSDITSDECLNAHETDQVQTSTNEDSVTEKHHSDIRSEESQKTHETDQVKTSINEASRTEKSHSDIRSEESQNTHEDDQIQSSINEGSFTSKHDSDTRGEQRQNTHEFNCADHDHDVRGGFGSNNDVGTETSMIKGDAGSTEPVLKTESCRDRSEQNIDLNECGPLDMDTRQFGEGINAQETEEHAQRPDHKVLHLLLPCSPIETDNTTKDNKAGEAVRTADLLTPDAAAAGQKEQQDFLHLI</sequence>
<dbReference type="FunFam" id="1.25.40.10:FF:000227">
    <property type="entry name" value="Pentatricopeptide repeat-containing protein At3g13880"/>
    <property type="match status" value="1"/>
</dbReference>
<dbReference type="Pfam" id="PF13041">
    <property type="entry name" value="PPR_2"/>
    <property type="match status" value="3"/>
</dbReference>
<dbReference type="FunFam" id="1.25.40.10:FF:000682">
    <property type="entry name" value="Pentatricopeptide repeat-containing protein At3g16610"/>
    <property type="match status" value="1"/>
</dbReference>
<feature type="region of interest" description="Disordered" evidence="5">
    <location>
        <begin position="2150"/>
        <end position="2170"/>
    </location>
</feature>
<feature type="compositionally biased region" description="Polar residues" evidence="5">
    <location>
        <begin position="2097"/>
        <end position="2107"/>
    </location>
</feature>
<dbReference type="Pfam" id="PF01535">
    <property type="entry name" value="PPR"/>
    <property type="match status" value="5"/>
</dbReference>
<dbReference type="Pfam" id="PF20431">
    <property type="entry name" value="E_motif"/>
    <property type="match status" value="1"/>
</dbReference>
<feature type="compositionally biased region" description="Basic and acidic residues" evidence="5">
    <location>
        <begin position="1982"/>
        <end position="2000"/>
    </location>
</feature>
<dbReference type="Proteomes" id="UP000289738">
    <property type="component" value="Chromosome A04"/>
</dbReference>
<feature type="compositionally biased region" description="Basic and acidic residues" evidence="5">
    <location>
        <begin position="1942"/>
        <end position="1954"/>
    </location>
</feature>
<feature type="region of interest" description="Disordered" evidence="5">
    <location>
        <begin position="1926"/>
        <end position="1956"/>
    </location>
</feature>
<dbReference type="PANTHER" id="PTHR47458:SF1">
    <property type="entry name" value="SMAD_FHA DOMAIN-CONTAINING PROTEIN"/>
    <property type="match status" value="1"/>
</dbReference>
<keyword evidence="8" id="KW-1185">Reference proteome</keyword>
<gene>
    <name evidence="7" type="ORF">Ahy_A04g018562</name>
</gene>
<feature type="compositionally biased region" description="Polar residues" evidence="5">
    <location>
        <begin position="514"/>
        <end position="533"/>
    </location>
</feature>
<evidence type="ECO:0000259" key="6">
    <source>
        <dbReference type="Pfam" id="PF14432"/>
    </source>
</evidence>
<organism evidence="7 8">
    <name type="scientific">Arachis hypogaea</name>
    <name type="common">Peanut</name>
    <dbReference type="NCBI Taxonomy" id="3818"/>
    <lineage>
        <taxon>Eukaryota</taxon>
        <taxon>Viridiplantae</taxon>
        <taxon>Streptophyta</taxon>
        <taxon>Embryophyta</taxon>
        <taxon>Tracheophyta</taxon>
        <taxon>Spermatophyta</taxon>
        <taxon>Magnoliopsida</taxon>
        <taxon>eudicotyledons</taxon>
        <taxon>Gunneridae</taxon>
        <taxon>Pentapetalae</taxon>
        <taxon>rosids</taxon>
        <taxon>fabids</taxon>
        <taxon>Fabales</taxon>
        <taxon>Fabaceae</taxon>
        <taxon>Papilionoideae</taxon>
        <taxon>50 kb inversion clade</taxon>
        <taxon>dalbergioids sensu lato</taxon>
        <taxon>Dalbergieae</taxon>
        <taxon>Pterocarpus clade</taxon>
        <taxon>Arachis</taxon>
    </lineage>
</organism>
<feature type="repeat" description="PPR" evidence="3">
    <location>
        <begin position="1449"/>
        <end position="1483"/>
    </location>
</feature>
<feature type="repeat" description="PPR" evidence="3">
    <location>
        <begin position="1044"/>
        <end position="1078"/>
    </location>
</feature>
<feature type="domain" description="DYW" evidence="6">
    <location>
        <begin position="1664"/>
        <end position="1755"/>
    </location>
</feature>
<evidence type="ECO:0000256" key="2">
    <source>
        <dbReference type="ARBA" id="ARBA00022737"/>
    </source>
</evidence>
<dbReference type="FunFam" id="1.25.40.10:FF:000436">
    <property type="entry name" value="Pentatricopeptide repeat-containing protein At5g39350 family"/>
    <property type="match status" value="1"/>
</dbReference>
<feature type="region of interest" description="Disordered" evidence="5">
    <location>
        <begin position="485"/>
        <end position="542"/>
    </location>
</feature>
<keyword evidence="4" id="KW-0175">Coiled coil</keyword>
<dbReference type="EMBL" id="SDMP01000004">
    <property type="protein sequence ID" value="RYR61389.1"/>
    <property type="molecule type" value="Genomic_DNA"/>
</dbReference>
<dbReference type="Pfam" id="PF14432">
    <property type="entry name" value="DYW_deaminase"/>
    <property type="match status" value="1"/>
</dbReference>
<feature type="compositionally biased region" description="Basic and acidic residues" evidence="5">
    <location>
        <begin position="2108"/>
        <end position="2120"/>
    </location>
</feature>
<keyword evidence="2" id="KW-0677">Repeat</keyword>